<sequence length="310" mass="33876">MSRDFDDLSLGSLELLCLTAEQQSFTAAAKVAGLTPAAVSRTIARLEQRFGARLFVRTTRSVRLTDSGRAYYEQCKQALVQLVEAERALNGEQQAPAGVVRLSLPTSYGHYRVLPLIGAFRAAYPGVQLELQLSNRNVDFTAEGFDIAVRGRNPPDSGMVARKLEDADLLMVASPDYLRRRGTPLSLAGLEGHECLHFSLPSTGQIVPWVLRLDGGIAERPLPGAISCFDDIIGPVTLARHGAGIAQTYRFMVEADLATGSLVEVLPEHAGASRPFSLLYPAARHMPRRVRVLIDFLIERLAPQAQFKPD</sequence>
<dbReference type="PROSITE" id="PS50931">
    <property type="entry name" value="HTH_LYSR"/>
    <property type="match status" value="1"/>
</dbReference>
<evidence type="ECO:0000256" key="4">
    <source>
        <dbReference type="ARBA" id="ARBA00023163"/>
    </source>
</evidence>
<dbReference type="Pfam" id="PF00126">
    <property type="entry name" value="HTH_1"/>
    <property type="match status" value="1"/>
</dbReference>
<evidence type="ECO:0000256" key="3">
    <source>
        <dbReference type="ARBA" id="ARBA00023125"/>
    </source>
</evidence>
<evidence type="ECO:0000313" key="7">
    <source>
        <dbReference type="Proteomes" id="UP000295361"/>
    </source>
</evidence>
<dbReference type="InterPro" id="IPR058163">
    <property type="entry name" value="LysR-type_TF_proteobact-type"/>
</dbReference>
<organism evidence="6 7">
    <name type="scientific">Roseateles toxinivorans</name>
    <dbReference type="NCBI Taxonomy" id="270368"/>
    <lineage>
        <taxon>Bacteria</taxon>
        <taxon>Pseudomonadati</taxon>
        <taxon>Pseudomonadota</taxon>
        <taxon>Betaproteobacteria</taxon>
        <taxon>Burkholderiales</taxon>
        <taxon>Sphaerotilaceae</taxon>
        <taxon>Roseateles</taxon>
    </lineage>
</organism>
<dbReference type="RefSeq" id="WP_133704044.1">
    <property type="nucleotide sequence ID" value="NZ_SNXS01000017.1"/>
</dbReference>
<dbReference type="OrthoDB" id="9810065at2"/>
<keyword evidence="3" id="KW-0238">DNA-binding</keyword>
<keyword evidence="7" id="KW-1185">Reference proteome</keyword>
<reference evidence="6 7" key="1">
    <citation type="submission" date="2019-03" db="EMBL/GenBank/DDBJ databases">
        <title>Genomic Encyclopedia of Type Strains, Phase IV (KMG-IV): sequencing the most valuable type-strain genomes for metagenomic binning, comparative biology and taxonomic classification.</title>
        <authorList>
            <person name="Goeker M."/>
        </authorList>
    </citation>
    <scope>NUCLEOTIDE SEQUENCE [LARGE SCALE GENOMIC DNA]</scope>
    <source>
        <strain evidence="6 7">DSM 16998</strain>
    </source>
</reference>
<evidence type="ECO:0000259" key="5">
    <source>
        <dbReference type="PROSITE" id="PS50931"/>
    </source>
</evidence>
<dbReference type="InterPro" id="IPR036388">
    <property type="entry name" value="WH-like_DNA-bd_sf"/>
</dbReference>
<dbReference type="InterPro" id="IPR000847">
    <property type="entry name" value="LysR_HTH_N"/>
</dbReference>
<dbReference type="AlphaFoldDB" id="A0A4R6QE88"/>
<evidence type="ECO:0000256" key="1">
    <source>
        <dbReference type="ARBA" id="ARBA00009437"/>
    </source>
</evidence>
<keyword evidence="2" id="KW-0805">Transcription regulation</keyword>
<dbReference type="Proteomes" id="UP000295361">
    <property type="component" value="Unassembled WGS sequence"/>
</dbReference>
<dbReference type="InParanoid" id="A0A4R6QE88"/>
<dbReference type="PRINTS" id="PR00039">
    <property type="entry name" value="HTHLYSR"/>
</dbReference>
<dbReference type="GO" id="GO:0003700">
    <property type="term" value="F:DNA-binding transcription factor activity"/>
    <property type="evidence" value="ECO:0007669"/>
    <property type="project" value="InterPro"/>
</dbReference>
<dbReference type="CDD" id="cd08422">
    <property type="entry name" value="PBP2_CrgA_like"/>
    <property type="match status" value="1"/>
</dbReference>
<dbReference type="SUPFAM" id="SSF46785">
    <property type="entry name" value="Winged helix' DNA-binding domain"/>
    <property type="match status" value="1"/>
</dbReference>
<dbReference type="Gene3D" id="1.10.10.10">
    <property type="entry name" value="Winged helix-like DNA-binding domain superfamily/Winged helix DNA-binding domain"/>
    <property type="match status" value="1"/>
</dbReference>
<protein>
    <submittedName>
        <fullName evidence="6">LysR family transcriptional regulator</fullName>
    </submittedName>
</protein>
<comment type="similarity">
    <text evidence="1">Belongs to the LysR transcriptional regulatory family.</text>
</comment>
<dbReference type="InterPro" id="IPR036390">
    <property type="entry name" value="WH_DNA-bd_sf"/>
</dbReference>
<gene>
    <name evidence="6" type="ORF">DES47_11768</name>
</gene>
<dbReference type="Pfam" id="PF03466">
    <property type="entry name" value="LysR_substrate"/>
    <property type="match status" value="1"/>
</dbReference>
<dbReference type="PANTHER" id="PTHR30537:SF5">
    <property type="entry name" value="HTH-TYPE TRANSCRIPTIONAL ACTIVATOR TTDR-RELATED"/>
    <property type="match status" value="1"/>
</dbReference>
<proteinExistence type="inferred from homology"/>
<dbReference type="Gene3D" id="3.40.190.290">
    <property type="match status" value="1"/>
</dbReference>
<accession>A0A4R6QE88</accession>
<keyword evidence="4" id="KW-0804">Transcription</keyword>
<dbReference type="PANTHER" id="PTHR30537">
    <property type="entry name" value="HTH-TYPE TRANSCRIPTIONAL REGULATOR"/>
    <property type="match status" value="1"/>
</dbReference>
<dbReference type="FunFam" id="1.10.10.10:FF:000001">
    <property type="entry name" value="LysR family transcriptional regulator"/>
    <property type="match status" value="1"/>
</dbReference>
<dbReference type="EMBL" id="SNXS01000017">
    <property type="protein sequence ID" value="TDP59749.1"/>
    <property type="molecule type" value="Genomic_DNA"/>
</dbReference>
<evidence type="ECO:0000313" key="6">
    <source>
        <dbReference type="EMBL" id="TDP59749.1"/>
    </source>
</evidence>
<comment type="caution">
    <text evidence="6">The sequence shown here is derived from an EMBL/GenBank/DDBJ whole genome shotgun (WGS) entry which is preliminary data.</text>
</comment>
<name>A0A4R6QE88_9BURK</name>
<evidence type="ECO:0000256" key="2">
    <source>
        <dbReference type="ARBA" id="ARBA00023015"/>
    </source>
</evidence>
<feature type="domain" description="HTH lysR-type" evidence="5">
    <location>
        <begin position="8"/>
        <end position="65"/>
    </location>
</feature>
<dbReference type="GO" id="GO:0003677">
    <property type="term" value="F:DNA binding"/>
    <property type="evidence" value="ECO:0007669"/>
    <property type="project" value="UniProtKB-KW"/>
</dbReference>
<dbReference type="InterPro" id="IPR005119">
    <property type="entry name" value="LysR_subst-bd"/>
</dbReference>
<dbReference type="SUPFAM" id="SSF53850">
    <property type="entry name" value="Periplasmic binding protein-like II"/>
    <property type="match status" value="1"/>
</dbReference>